<dbReference type="Gene3D" id="1.25.40.10">
    <property type="entry name" value="Tetratricopeptide repeat domain"/>
    <property type="match status" value="1"/>
</dbReference>
<proteinExistence type="predicted"/>
<accession>A0ABS7WVM2</accession>
<evidence type="ECO:0000313" key="1">
    <source>
        <dbReference type="EMBL" id="MBZ9566653.1"/>
    </source>
</evidence>
<gene>
    <name evidence="1" type="ORF">KGQ91_02995</name>
</gene>
<reference evidence="1 2" key="1">
    <citation type="submission" date="2021-05" db="EMBL/GenBank/DDBJ databases">
        <title>Petroleum and Energy Research Collection (APPE): ex situ preservation of microbial diversity associated with the oil industry and exploitation of its biotechnological potential.</title>
        <authorList>
            <person name="Paixao C.T.M."/>
            <person name="Gomes M.B."/>
            <person name="Oliveira V.M."/>
        </authorList>
    </citation>
    <scope>NUCLEOTIDE SEQUENCE [LARGE SCALE GENOMIC DNA]</scope>
    <source>
        <strain evidence="1 2">LIT2</strain>
    </source>
</reference>
<dbReference type="Pfam" id="PF14559">
    <property type="entry name" value="TPR_19"/>
    <property type="match status" value="1"/>
</dbReference>
<dbReference type="SMART" id="SM00028">
    <property type="entry name" value="TPR"/>
    <property type="match status" value="2"/>
</dbReference>
<name>A0ABS7WVM2_9GAMM</name>
<evidence type="ECO:0000313" key="2">
    <source>
        <dbReference type="Proteomes" id="UP001319883"/>
    </source>
</evidence>
<dbReference type="InterPro" id="IPR011990">
    <property type="entry name" value="TPR-like_helical_dom_sf"/>
</dbReference>
<dbReference type="EMBL" id="JAGXFD010000001">
    <property type="protein sequence ID" value="MBZ9566653.1"/>
    <property type="molecule type" value="Genomic_DNA"/>
</dbReference>
<dbReference type="RefSeq" id="WP_224420221.1">
    <property type="nucleotide sequence ID" value="NZ_JAGXFD010000001.1"/>
</dbReference>
<sequence>MNQHIAPPVAETTVIGSFDYLKGDLAYGWAFDPARPQKRLAVELVCDGMIVGYGLADQHREDLAPAGIGDGHHLFCLAISCELYDGNVHTLIAREAESGAPLGEQRHTFGPATRELDLDRMPRREGERWLYQLLHDHGWNTGQARNVIRAFHLTATFQETGRASDALNAWDALAQRLGDNALCHQLRGEAHLLNGDATAAQASYRQAREGAPESPWPHIGLANTLQQLGRYQDAEHAIARALALAPEHSTARTQAQARQHTLQRISLPEQVSALVDQGEQHAAQALLISRLLAQPDDEQATELLGQLLLPAPDADDEPLPGADTRLAFQRQERVLNALLDHVDTPSTEPQRP</sequence>
<keyword evidence="2" id="KW-1185">Reference proteome</keyword>
<organism evidence="1 2">
    <name type="scientific">Modicisalibacter tunisiensis</name>
    <dbReference type="NCBI Taxonomy" id="390637"/>
    <lineage>
        <taxon>Bacteria</taxon>
        <taxon>Pseudomonadati</taxon>
        <taxon>Pseudomonadota</taxon>
        <taxon>Gammaproteobacteria</taxon>
        <taxon>Oceanospirillales</taxon>
        <taxon>Halomonadaceae</taxon>
        <taxon>Modicisalibacter</taxon>
    </lineage>
</organism>
<comment type="caution">
    <text evidence="1">The sequence shown here is derived from an EMBL/GenBank/DDBJ whole genome shotgun (WGS) entry which is preliminary data.</text>
</comment>
<dbReference type="InterPro" id="IPR019734">
    <property type="entry name" value="TPR_rpt"/>
</dbReference>
<dbReference type="SUPFAM" id="SSF48452">
    <property type="entry name" value="TPR-like"/>
    <property type="match status" value="1"/>
</dbReference>
<protein>
    <submittedName>
        <fullName evidence="1">Tetratricopeptide repeat protein</fullName>
    </submittedName>
</protein>
<dbReference type="Proteomes" id="UP001319883">
    <property type="component" value="Unassembled WGS sequence"/>
</dbReference>